<sequence length="471" mass="47525">MKRSLISVFAVLLIAMPCFAAPLGNSITYQGQLVRNSTPYAGNADFVFRLFNAVTGGTQVGGSLSIAALPVAAGLFTAELDFGAVFDGTAMWLDVQVKTPGEGSYTTLTPRVKLTAAPYALRALSSAGVSQWVSSGPDLTYSTGGVGVLGASSPFGGRGLYLEAYDGGSHIFSYNYNTNTALPLILNSPGGSVGVGTAPDVRTKIHAVGGTVSIWGQATGNSLVSGYQCGVYGVGLRGSGTFAADAAGVIGAADFGTGVFGVTTNSGNGVSGQNNTTSTQGWLGGPAVGVAGRVTNSAHFGGYFENIAAGGVALRAVGLAQVNKLQILGGADIAEPFDVASSDGVKAEPGSVVTIDSDHPGELRVSDRPYDERVAGVISGANDLEPGMVLKAEGNPLGDGDHPVALTGRVWCKVDASFGAVRPGDLLTSSSTAGHAMKASDLERRSGAVIGKAMTALEAGRGLVLVLVSLQ</sequence>
<dbReference type="EMBL" id="JABFRW010000175">
    <property type="protein sequence ID" value="NOT35134.1"/>
    <property type="molecule type" value="Genomic_DNA"/>
</dbReference>
<dbReference type="AlphaFoldDB" id="A0A849SR79"/>
<keyword evidence="1" id="KW-0732">Signal</keyword>
<accession>A0A849SR79</accession>
<gene>
    <name evidence="2" type="ORF">HOP12_13380</name>
</gene>
<evidence type="ECO:0000256" key="1">
    <source>
        <dbReference type="SAM" id="SignalP"/>
    </source>
</evidence>
<organism evidence="2 3">
    <name type="scientific">Eiseniibacteriota bacterium</name>
    <dbReference type="NCBI Taxonomy" id="2212470"/>
    <lineage>
        <taxon>Bacteria</taxon>
        <taxon>Candidatus Eiseniibacteriota</taxon>
    </lineage>
</organism>
<feature type="signal peptide" evidence="1">
    <location>
        <begin position="1"/>
        <end position="20"/>
    </location>
</feature>
<name>A0A849SR79_UNCEI</name>
<protein>
    <recommendedName>
        <fullName evidence="4">SH3 domain-containing protein</fullName>
    </recommendedName>
</protein>
<evidence type="ECO:0000313" key="2">
    <source>
        <dbReference type="EMBL" id="NOT35134.1"/>
    </source>
</evidence>
<reference evidence="2 3" key="1">
    <citation type="submission" date="2020-04" db="EMBL/GenBank/DDBJ databases">
        <title>Metagenomic profiling of ammonia- and methane-oxidizing microorganisms in a Dutch drinking water treatment plant.</title>
        <authorList>
            <person name="Poghosyan L."/>
            <person name="Leucker S."/>
        </authorList>
    </citation>
    <scope>NUCLEOTIDE SEQUENCE [LARGE SCALE GENOMIC DNA]</scope>
    <source>
        <strain evidence="2">S-RSF-IL-03</strain>
    </source>
</reference>
<proteinExistence type="predicted"/>
<evidence type="ECO:0008006" key="4">
    <source>
        <dbReference type="Google" id="ProtNLM"/>
    </source>
</evidence>
<comment type="caution">
    <text evidence="2">The sequence shown here is derived from an EMBL/GenBank/DDBJ whole genome shotgun (WGS) entry which is preliminary data.</text>
</comment>
<evidence type="ECO:0000313" key="3">
    <source>
        <dbReference type="Proteomes" id="UP000580839"/>
    </source>
</evidence>
<dbReference type="Proteomes" id="UP000580839">
    <property type="component" value="Unassembled WGS sequence"/>
</dbReference>
<feature type="chain" id="PRO_5032823860" description="SH3 domain-containing protein" evidence="1">
    <location>
        <begin position="21"/>
        <end position="471"/>
    </location>
</feature>